<comment type="pathway">
    <text evidence="6 7">Carbohydrate biosynthesis; gluconeogenesis.</text>
</comment>
<proteinExistence type="inferred from homology"/>
<evidence type="ECO:0000313" key="8">
    <source>
        <dbReference type="EMBL" id="EDM80424.1"/>
    </source>
</evidence>
<keyword evidence="4 6" id="KW-0324">Glycolysis</keyword>
<dbReference type="Proteomes" id="UP000005801">
    <property type="component" value="Unassembled WGS sequence"/>
</dbReference>
<comment type="function">
    <text evidence="6">Involved in the gluconeogenesis. Catalyzes stereospecifically the conversion of dihydroxyacetone phosphate (DHAP) to D-glyceraldehyde-3-phosphate (G3P).</text>
</comment>
<feature type="binding site" evidence="6">
    <location>
        <position position="222"/>
    </location>
    <ligand>
        <name>substrate</name>
    </ligand>
</feature>
<evidence type="ECO:0000256" key="6">
    <source>
        <dbReference type="HAMAP-Rule" id="MF_00147"/>
    </source>
</evidence>
<dbReference type="PROSITE" id="PS51440">
    <property type="entry name" value="TIM_2"/>
    <property type="match status" value="1"/>
</dbReference>
<gene>
    <name evidence="6" type="primary">tpiA</name>
    <name evidence="8" type="ORF">PPSIR1_11630</name>
</gene>
<dbReference type="SUPFAM" id="SSF51351">
    <property type="entry name" value="Triosephosphate isomerase (TIM)"/>
    <property type="match status" value="1"/>
</dbReference>
<dbReference type="Gene3D" id="3.20.20.70">
    <property type="entry name" value="Aldolase class I"/>
    <property type="match status" value="1"/>
</dbReference>
<dbReference type="STRING" id="391625.PPSIR1_11630"/>
<organism evidence="8 9">
    <name type="scientific">Plesiocystis pacifica SIR-1</name>
    <dbReference type="NCBI Taxonomy" id="391625"/>
    <lineage>
        <taxon>Bacteria</taxon>
        <taxon>Pseudomonadati</taxon>
        <taxon>Myxococcota</taxon>
        <taxon>Polyangia</taxon>
        <taxon>Nannocystales</taxon>
        <taxon>Nannocystaceae</taxon>
        <taxon>Plesiocystis</taxon>
    </lineage>
</organism>
<reference evidence="8 9" key="1">
    <citation type="submission" date="2007-06" db="EMBL/GenBank/DDBJ databases">
        <authorList>
            <person name="Shimkets L."/>
            <person name="Ferriera S."/>
            <person name="Johnson J."/>
            <person name="Kravitz S."/>
            <person name="Beeson K."/>
            <person name="Sutton G."/>
            <person name="Rogers Y.-H."/>
            <person name="Friedman R."/>
            <person name="Frazier M."/>
            <person name="Venter J.C."/>
        </authorList>
    </citation>
    <scope>NUCLEOTIDE SEQUENCE [LARGE SCALE GENOMIC DNA]</scope>
    <source>
        <strain evidence="8 9">SIR-1</strain>
    </source>
</reference>
<comment type="caution">
    <text evidence="8">The sequence shown here is derived from an EMBL/GenBank/DDBJ whole genome shotgun (WGS) entry which is preliminary data.</text>
</comment>
<dbReference type="GO" id="GO:0046166">
    <property type="term" value="P:glyceraldehyde-3-phosphate biosynthetic process"/>
    <property type="evidence" value="ECO:0007669"/>
    <property type="project" value="TreeGrafter"/>
</dbReference>
<dbReference type="GO" id="GO:0019563">
    <property type="term" value="P:glycerol catabolic process"/>
    <property type="evidence" value="ECO:0007669"/>
    <property type="project" value="TreeGrafter"/>
</dbReference>
<dbReference type="EC" id="5.3.1.1" evidence="6 7"/>
<dbReference type="InterPro" id="IPR000652">
    <property type="entry name" value="Triosephosphate_isomerase"/>
</dbReference>
<feature type="binding site" evidence="6">
    <location>
        <begin position="243"/>
        <end position="244"/>
    </location>
    <ligand>
        <name>substrate</name>
    </ligand>
</feature>
<dbReference type="InterPro" id="IPR022896">
    <property type="entry name" value="TrioseP_Isoase_bac/euk"/>
</dbReference>
<dbReference type="EMBL" id="ABCS01000011">
    <property type="protein sequence ID" value="EDM80424.1"/>
    <property type="molecule type" value="Genomic_DNA"/>
</dbReference>
<dbReference type="InterPro" id="IPR013785">
    <property type="entry name" value="Aldolase_TIM"/>
</dbReference>
<dbReference type="PANTHER" id="PTHR21139:SF42">
    <property type="entry name" value="TRIOSEPHOSPHATE ISOMERASE"/>
    <property type="match status" value="1"/>
</dbReference>
<dbReference type="InterPro" id="IPR020861">
    <property type="entry name" value="Triosephosphate_isomerase_AS"/>
</dbReference>
<dbReference type="PROSITE" id="PS00171">
    <property type="entry name" value="TIM_1"/>
    <property type="match status" value="1"/>
</dbReference>
<dbReference type="GO" id="GO:0004807">
    <property type="term" value="F:triose-phosphate isomerase activity"/>
    <property type="evidence" value="ECO:0007669"/>
    <property type="project" value="UniProtKB-UniRule"/>
</dbReference>
<dbReference type="GO" id="GO:0005829">
    <property type="term" value="C:cytosol"/>
    <property type="evidence" value="ECO:0007669"/>
    <property type="project" value="TreeGrafter"/>
</dbReference>
<keyword evidence="2 6" id="KW-0312">Gluconeogenesis</keyword>
<dbReference type="AlphaFoldDB" id="A6G1C9"/>
<evidence type="ECO:0000313" key="9">
    <source>
        <dbReference type="Proteomes" id="UP000005801"/>
    </source>
</evidence>
<evidence type="ECO:0000256" key="1">
    <source>
        <dbReference type="ARBA" id="ARBA00007422"/>
    </source>
</evidence>
<comment type="subcellular location">
    <subcellularLocation>
        <location evidence="6 7">Cytoplasm</location>
    </subcellularLocation>
</comment>
<dbReference type="GO" id="GO:0006094">
    <property type="term" value="P:gluconeogenesis"/>
    <property type="evidence" value="ECO:0007669"/>
    <property type="project" value="UniProtKB-UniRule"/>
</dbReference>
<comment type="pathway">
    <text evidence="6 7">Carbohydrate degradation; glycolysis; D-glyceraldehyde 3-phosphate from glycerone phosphate: step 1/1.</text>
</comment>
<feature type="binding site" evidence="6">
    <location>
        <position position="184"/>
    </location>
    <ligand>
        <name>substrate</name>
    </ligand>
</feature>
<dbReference type="UniPathway" id="UPA00138"/>
<evidence type="ECO:0000256" key="4">
    <source>
        <dbReference type="ARBA" id="ARBA00023152"/>
    </source>
</evidence>
<dbReference type="PANTHER" id="PTHR21139">
    <property type="entry name" value="TRIOSEPHOSPHATE ISOMERASE"/>
    <property type="match status" value="1"/>
</dbReference>
<keyword evidence="5 6" id="KW-0413">Isomerase</keyword>
<dbReference type="OrthoDB" id="9809429at2"/>
<evidence type="ECO:0000256" key="3">
    <source>
        <dbReference type="ARBA" id="ARBA00022490"/>
    </source>
</evidence>
<comment type="catalytic activity">
    <reaction evidence="6 7">
        <text>D-glyceraldehyde 3-phosphate = dihydroxyacetone phosphate</text>
        <dbReference type="Rhea" id="RHEA:18585"/>
        <dbReference type="ChEBI" id="CHEBI:57642"/>
        <dbReference type="ChEBI" id="CHEBI:59776"/>
        <dbReference type="EC" id="5.3.1.1"/>
    </reaction>
</comment>
<dbReference type="eggNOG" id="COG0149">
    <property type="taxonomic scope" value="Bacteria"/>
</dbReference>
<feature type="active site" description="Proton acceptor" evidence="6">
    <location>
        <position position="178"/>
    </location>
</feature>
<evidence type="ECO:0000256" key="5">
    <source>
        <dbReference type="ARBA" id="ARBA00023235"/>
    </source>
</evidence>
<evidence type="ECO:0000256" key="7">
    <source>
        <dbReference type="RuleBase" id="RU363013"/>
    </source>
</evidence>
<evidence type="ECO:0000256" key="2">
    <source>
        <dbReference type="ARBA" id="ARBA00022432"/>
    </source>
</evidence>
<keyword evidence="3 6" id="KW-0963">Cytoplasm</keyword>
<dbReference type="GO" id="GO:0006096">
    <property type="term" value="P:glycolytic process"/>
    <property type="evidence" value="ECO:0007669"/>
    <property type="project" value="UniProtKB-UniRule"/>
</dbReference>
<name>A6G1C9_9BACT</name>
<comment type="similarity">
    <text evidence="1 6 7">Belongs to the triosephosphate isomerase family.</text>
</comment>
<protein>
    <recommendedName>
        <fullName evidence="6 7">Triosephosphate isomerase</fullName>
        <shortName evidence="6">TIM</shortName>
        <shortName evidence="6">TPI</shortName>
        <ecNumber evidence="6 7">5.3.1.1</ecNumber>
    </recommendedName>
    <alternativeName>
        <fullName evidence="6">Triose-phosphate isomerase</fullName>
    </alternativeName>
</protein>
<sequence>MARPIWILGNWKQNLLRAPAAALAQALAEGLERAQGAHAAGEALRVGVAPTYLALDAVRPHTGEGPGDLRLLTQDIAAQDSGAFTGEVGPAMLAELGVGAAIIGHSERRAHFGDHDALVAAKVQCALAGGMDVVLCVGESLEQRDAGNHESVVISQLSAALGSLDEALPAGRVTLAYEPVWAIGTGRTATPEQASAMHRVIRSWLDEQGLAGADRSLLYGGSVKPHNAAALLAAGDIDGFLVGGASLDASKFLDIVSAASTHLG</sequence>
<dbReference type="RefSeq" id="WP_006970528.1">
    <property type="nucleotide sequence ID" value="NZ_ABCS01000011.1"/>
</dbReference>
<dbReference type="Pfam" id="PF00121">
    <property type="entry name" value="TIM"/>
    <property type="match status" value="1"/>
</dbReference>
<feature type="active site" description="Electrophile" evidence="6">
    <location>
        <position position="105"/>
    </location>
</feature>
<accession>A6G1C9</accession>
<comment type="subunit">
    <text evidence="6 7">Homodimer.</text>
</comment>
<feature type="binding site" evidence="6">
    <location>
        <begin position="10"/>
        <end position="12"/>
    </location>
    <ligand>
        <name>substrate</name>
    </ligand>
</feature>
<dbReference type="InterPro" id="IPR035990">
    <property type="entry name" value="TIM_sf"/>
</dbReference>
<dbReference type="NCBIfam" id="TIGR00419">
    <property type="entry name" value="tim"/>
    <property type="match status" value="1"/>
</dbReference>
<keyword evidence="9" id="KW-1185">Reference proteome</keyword>
<dbReference type="HAMAP" id="MF_00147_B">
    <property type="entry name" value="TIM_B"/>
    <property type="match status" value="1"/>
</dbReference>
<dbReference type="CDD" id="cd00311">
    <property type="entry name" value="TIM"/>
    <property type="match status" value="1"/>
</dbReference>
<dbReference type="UniPathway" id="UPA00109">
    <property type="reaction ID" value="UER00189"/>
</dbReference>